<feature type="transmembrane region" description="Helical" evidence="1">
    <location>
        <begin position="32"/>
        <end position="60"/>
    </location>
</feature>
<dbReference type="PANTHER" id="PTHR35342:SF5">
    <property type="entry name" value="TRICARBOXYLIC TRANSPORT PROTEIN"/>
    <property type="match status" value="1"/>
</dbReference>
<organism evidence="3 4">
    <name type="scientific">Enteractinococcus coprophilus</name>
    <dbReference type="NCBI Taxonomy" id="1027633"/>
    <lineage>
        <taxon>Bacteria</taxon>
        <taxon>Bacillati</taxon>
        <taxon>Actinomycetota</taxon>
        <taxon>Actinomycetes</taxon>
        <taxon>Micrococcales</taxon>
        <taxon>Micrococcaceae</taxon>
    </lineage>
</organism>
<keyword evidence="1" id="KW-1133">Transmembrane helix</keyword>
<dbReference type="AlphaFoldDB" id="A0A543ANV5"/>
<feature type="transmembrane region" description="Helical" evidence="1">
    <location>
        <begin position="403"/>
        <end position="421"/>
    </location>
</feature>
<name>A0A543ANV5_9MICC</name>
<dbReference type="RefSeq" id="WP_246057183.1">
    <property type="nucleotide sequence ID" value="NZ_BAABAN010000016.1"/>
</dbReference>
<feature type="transmembrane region" description="Helical" evidence="1">
    <location>
        <begin position="211"/>
        <end position="231"/>
    </location>
</feature>
<evidence type="ECO:0000313" key="4">
    <source>
        <dbReference type="Proteomes" id="UP000319746"/>
    </source>
</evidence>
<keyword evidence="4" id="KW-1185">Reference proteome</keyword>
<dbReference type="PANTHER" id="PTHR35342">
    <property type="entry name" value="TRICARBOXYLIC TRANSPORT PROTEIN"/>
    <property type="match status" value="1"/>
</dbReference>
<dbReference type="Proteomes" id="UP000319746">
    <property type="component" value="Unassembled WGS sequence"/>
</dbReference>
<keyword evidence="1" id="KW-0812">Transmembrane</keyword>
<dbReference type="Pfam" id="PF01970">
    <property type="entry name" value="TctA"/>
    <property type="match status" value="1"/>
</dbReference>
<dbReference type="EMBL" id="VFOU01000001">
    <property type="protein sequence ID" value="TQL74257.1"/>
    <property type="molecule type" value="Genomic_DNA"/>
</dbReference>
<dbReference type="InterPro" id="IPR002823">
    <property type="entry name" value="DUF112_TM"/>
</dbReference>
<proteinExistence type="predicted"/>
<evidence type="ECO:0000259" key="2">
    <source>
        <dbReference type="Pfam" id="PF01970"/>
    </source>
</evidence>
<sequence length="520" mass="54570">MTHFLEMLGPSLVTANAVLDGFSIILQLDTLLYIGLGMLVGMLVGAFPGVTATMAVALAAGFTMTMEPMQGLAVLLTIYVAAQFGDRVPAILINTPGTPASISTTFDGYPLARQGKAGLAMTVSAFGSAVGMLVGIVLLAVIAIPLARFAREFGPPELFALVVFGLTMMIGVSSGRIIKGLIAGCFGLFLATVGRDPVSGDARFTMDILELNSGVPFIPVIIGLFGVAEVLNQMLTHNKNITQTKPISQLGQWWPDKKTSKSLIKPTAVGAATGSVIGLVPAVGGDISGIIGWDNARRVSKEKEKFGKGSLEGLMAGDTSTTTTLGGSVTTTMALGIPGDSVMAVLIGSMMIWGIQPGPALFSSNPSMVYSLVAILTVATLLSLAVSLLRMKSMVKLLELNQAYLWIIILVFCMVGTYSINNSVFDVVVMLLMGIIGLVMLRLDFPAGPTVLGLILGPLAEANLRRTLIGGGWESFLSSPIAMILFIISAAALLFPPLREMSRRRKAEVGEKGKFSANVP</sequence>
<evidence type="ECO:0000313" key="3">
    <source>
        <dbReference type="EMBL" id="TQL74257.1"/>
    </source>
</evidence>
<feature type="transmembrane region" description="Helical" evidence="1">
    <location>
        <begin position="342"/>
        <end position="362"/>
    </location>
</feature>
<feature type="transmembrane region" description="Helical" evidence="1">
    <location>
        <begin position="158"/>
        <end position="191"/>
    </location>
</feature>
<feature type="transmembrane region" description="Helical" evidence="1">
    <location>
        <begin position="475"/>
        <end position="495"/>
    </location>
</feature>
<evidence type="ECO:0000256" key="1">
    <source>
        <dbReference type="SAM" id="Phobius"/>
    </source>
</evidence>
<protein>
    <submittedName>
        <fullName evidence="3">Putative tricarboxylic transport membrane protein</fullName>
    </submittedName>
</protein>
<feature type="transmembrane region" description="Helical" evidence="1">
    <location>
        <begin position="119"/>
        <end position="146"/>
    </location>
</feature>
<keyword evidence="1" id="KW-0472">Membrane</keyword>
<feature type="transmembrane region" description="Helical" evidence="1">
    <location>
        <begin position="368"/>
        <end position="391"/>
    </location>
</feature>
<comment type="caution">
    <text evidence="3">The sequence shown here is derived from an EMBL/GenBank/DDBJ whole genome shotgun (WGS) entry which is preliminary data.</text>
</comment>
<gene>
    <name evidence="3" type="ORF">FB556_0716</name>
</gene>
<feature type="domain" description="DUF112" evidence="2">
    <location>
        <begin position="31"/>
        <end position="452"/>
    </location>
</feature>
<accession>A0A543ANV5</accession>
<reference evidence="3 4" key="1">
    <citation type="submission" date="2019-06" db="EMBL/GenBank/DDBJ databases">
        <title>Sequencing the genomes of 1000 actinobacteria strains.</title>
        <authorList>
            <person name="Klenk H.-P."/>
        </authorList>
    </citation>
    <scope>NUCLEOTIDE SEQUENCE [LARGE SCALE GENOMIC DNA]</scope>
    <source>
        <strain evidence="3 4">DSM 24083</strain>
    </source>
</reference>